<accession>A0AA39WJQ4</accession>
<sequence length="255" mass="27692">MYIASIYVLHRSHSMFNISQNGGCSLTSAATQPPNPMLTGRSIFNTIPILLLLLPLSIPSPTHDSHPSPITTVTISAPSASLSPTFLSPQLFTSTILNTTNHYRTAHNSTPLTYNTTLAAFASRHASSTACTLTHSTSSPYGENLALGCSDVQGCVELWGEERERYNFGRPGFAKETGHFTQLVWKGTREVGCGREWCGEGGRWFLVCVYWPRGNVMGRFGEEVQGRVDSGTGRRRVGLGWLGVFVGVVLVVQGV</sequence>
<comment type="caution">
    <text evidence="3">The sequence shown here is derived from an EMBL/GenBank/DDBJ whole genome shotgun (WGS) entry which is preliminary data.</text>
</comment>
<dbReference type="InterPro" id="IPR035940">
    <property type="entry name" value="CAP_sf"/>
</dbReference>
<dbReference type="Proteomes" id="UP001175000">
    <property type="component" value="Unassembled WGS sequence"/>
</dbReference>
<reference evidence="3" key="1">
    <citation type="submission" date="2023-06" db="EMBL/GenBank/DDBJ databases">
        <title>Genome-scale phylogeny and comparative genomics of the fungal order Sordariales.</title>
        <authorList>
            <consortium name="Lawrence Berkeley National Laboratory"/>
            <person name="Hensen N."/>
            <person name="Bonometti L."/>
            <person name="Westerberg I."/>
            <person name="Brannstrom I.O."/>
            <person name="Guillou S."/>
            <person name="Cros-Aarteil S."/>
            <person name="Calhoun S."/>
            <person name="Haridas S."/>
            <person name="Kuo A."/>
            <person name="Mondo S."/>
            <person name="Pangilinan J."/>
            <person name="Riley R."/>
            <person name="Labutti K."/>
            <person name="Andreopoulos B."/>
            <person name="Lipzen A."/>
            <person name="Chen C."/>
            <person name="Yanf M."/>
            <person name="Daum C."/>
            <person name="Ng V."/>
            <person name="Clum A."/>
            <person name="Steindorff A."/>
            <person name="Ohm R."/>
            <person name="Martin F."/>
            <person name="Silar P."/>
            <person name="Natvig D."/>
            <person name="Lalanne C."/>
            <person name="Gautier V."/>
            <person name="Ament-Velasquez S.L."/>
            <person name="Kruys A."/>
            <person name="Hutchinson M.I."/>
            <person name="Powell A.J."/>
            <person name="Barry K."/>
            <person name="Miller A.N."/>
            <person name="Grigoriev I.V."/>
            <person name="Debuchy R."/>
            <person name="Gladieux P."/>
            <person name="Thoren M.H."/>
            <person name="Johannesson H."/>
        </authorList>
    </citation>
    <scope>NUCLEOTIDE SEQUENCE</scope>
    <source>
        <strain evidence="3">CBS 606.72</strain>
    </source>
</reference>
<gene>
    <name evidence="3" type="ORF">B0T14DRAFT_523606</name>
</gene>
<dbReference type="GO" id="GO:0005576">
    <property type="term" value="C:extracellular region"/>
    <property type="evidence" value="ECO:0007669"/>
    <property type="project" value="InterPro"/>
</dbReference>
<evidence type="ECO:0000259" key="2">
    <source>
        <dbReference type="SMART" id="SM00198"/>
    </source>
</evidence>
<dbReference type="InterPro" id="IPR014044">
    <property type="entry name" value="CAP_dom"/>
</dbReference>
<dbReference type="PROSITE" id="PS01009">
    <property type="entry name" value="CRISP_1"/>
    <property type="match status" value="1"/>
</dbReference>
<organism evidence="3 4">
    <name type="scientific">Immersiella caudata</name>
    <dbReference type="NCBI Taxonomy" id="314043"/>
    <lineage>
        <taxon>Eukaryota</taxon>
        <taxon>Fungi</taxon>
        <taxon>Dikarya</taxon>
        <taxon>Ascomycota</taxon>
        <taxon>Pezizomycotina</taxon>
        <taxon>Sordariomycetes</taxon>
        <taxon>Sordariomycetidae</taxon>
        <taxon>Sordariales</taxon>
        <taxon>Lasiosphaeriaceae</taxon>
        <taxon>Immersiella</taxon>
    </lineage>
</organism>
<dbReference type="SUPFAM" id="SSF55797">
    <property type="entry name" value="PR-1-like"/>
    <property type="match status" value="1"/>
</dbReference>
<dbReference type="AlphaFoldDB" id="A0AA39WJQ4"/>
<protein>
    <submittedName>
        <fullName evidence="3">CAP domain-containing protein</fullName>
    </submittedName>
</protein>
<dbReference type="PRINTS" id="PR00837">
    <property type="entry name" value="V5TPXLIKE"/>
</dbReference>
<evidence type="ECO:0000313" key="3">
    <source>
        <dbReference type="EMBL" id="KAK0616683.1"/>
    </source>
</evidence>
<dbReference type="SMART" id="SM00198">
    <property type="entry name" value="SCP"/>
    <property type="match status" value="1"/>
</dbReference>
<feature type="domain" description="SCP" evidence="2">
    <location>
        <begin position="91"/>
        <end position="218"/>
    </location>
</feature>
<evidence type="ECO:0000313" key="4">
    <source>
        <dbReference type="Proteomes" id="UP001175000"/>
    </source>
</evidence>
<feature type="transmembrane region" description="Helical" evidence="1">
    <location>
        <begin position="237"/>
        <end position="254"/>
    </location>
</feature>
<keyword evidence="1" id="KW-0812">Transmembrane</keyword>
<proteinExistence type="predicted"/>
<name>A0AA39WJQ4_9PEZI</name>
<dbReference type="PANTHER" id="PTHR10334">
    <property type="entry name" value="CYSTEINE-RICH SECRETORY PROTEIN-RELATED"/>
    <property type="match status" value="1"/>
</dbReference>
<dbReference type="Pfam" id="PF00188">
    <property type="entry name" value="CAP"/>
    <property type="match status" value="1"/>
</dbReference>
<keyword evidence="1" id="KW-1133">Transmembrane helix</keyword>
<dbReference type="InterPro" id="IPR018244">
    <property type="entry name" value="Allrgn_V5/Tpx1_CS"/>
</dbReference>
<keyword evidence="1" id="KW-0472">Membrane</keyword>
<dbReference type="EMBL" id="JAULSU010000005">
    <property type="protein sequence ID" value="KAK0616683.1"/>
    <property type="molecule type" value="Genomic_DNA"/>
</dbReference>
<keyword evidence="4" id="KW-1185">Reference proteome</keyword>
<dbReference type="Gene3D" id="3.40.33.10">
    <property type="entry name" value="CAP"/>
    <property type="match status" value="1"/>
</dbReference>
<dbReference type="InterPro" id="IPR001283">
    <property type="entry name" value="CRISP-related"/>
</dbReference>
<evidence type="ECO:0000256" key="1">
    <source>
        <dbReference type="SAM" id="Phobius"/>
    </source>
</evidence>